<feature type="region of interest" description="Disordered" evidence="1">
    <location>
        <begin position="1"/>
        <end position="33"/>
    </location>
</feature>
<dbReference type="AlphaFoldDB" id="A0A9D4ZB43"/>
<reference evidence="2" key="1">
    <citation type="submission" date="2021-01" db="EMBL/GenBank/DDBJ databases">
        <title>Adiantum capillus-veneris genome.</title>
        <authorList>
            <person name="Fang Y."/>
            <person name="Liao Q."/>
        </authorList>
    </citation>
    <scope>NUCLEOTIDE SEQUENCE</scope>
    <source>
        <strain evidence="2">H3</strain>
        <tissue evidence="2">Leaf</tissue>
    </source>
</reference>
<feature type="region of interest" description="Disordered" evidence="1">
    <location>
        <begin position="72"/>
        <end position="93"/>
    </location>
</feature>
<feature type="compositionally biased region" description="Basic and acidic residues" evidence="1">
    <location>
        <begin position="73"/>
        <end position="93"/>
    </location>
</feature>
<name>A0A9D4ZB43_ADICA</name>
<organism evidence="2 3">
    <name type="scientific">Adiantum capillus-veneris</name>
    <name type="common">Maidenhair fern</name>
    <dbReference type="NCBI Taxonomy" id="13818"/>
    <lineage>
        <taxon>Eukaryota</taxon>
        <taxon>Viridiplantae</taxon>
        <taxon>Streptophyta</taxon>
        <taxon>Embryophyta</taxon>
        <taxon>Tracheophyta</taxon>
        <taxon>Polypodiopsida</taxon>
        <taxon>Polypodiidae</taxon>
        <taxon>Polypodiales</taxon>
        <taxon>Pteridineae</taxon>
        <taxon>Pteridaceae</taxon>
        <taxon>Vittarioideae</taxon>
        <taxon>Adiantum</taxon>
    </lineage>
</organism>
<dbReference type="Proteomes" id="UP000886520">
    <property type="component" value="Chromosome 17"/>
</dbReference>
<evidence type="ECO:0000313" key="3">
    <source>
        <dbReference type="Proteomes" id="UP000886520"/>
    </source>
</evidence>
<evidence type="ECO:0000256" key="1">
    <source>
        <dbReference type="SAM" id="MobiDB-lite"/>
    </source>
</evidence>
<sequence length="129" mass="14193">MIAVSLHPLMTPGPQHAEPAQAQLLSSPAPPRTVRTLLPGHLGHRNPRTLCDGGGLYVCARRFLQWQPLLKGHARDSQESPQRRAANREVKVEREEMGGDGMILIMTATCLPEAFLQEATFVPMEFATS</sequence>
<evidence type="ECO:0000313" key="2">
    <source>
        <dbReference type="EMBL" id="KAI5067477.1"/>
    </source>
</evidence>
<keyword evidence="3" id="KW-1185">Reference proteome</keyword>
<accession>A0A9D4ZB43</accession>
<gene>
    <name evidence="2" type="ORF">GOP47_0018005</name>
</gene>
<comment type="caution">
    <text evidence="2">The sequence shown here is derived from an EMBL/GenBank/DDBJ whole genome shotgun (WGS) entry which is preliminary data.</text>
</comment>
<proteinExistence type="predicted"/>
<dbReference type="EMBL" id="JABFUD020000017">
    <property type="protein sequence ID" value="KAI5067477.1"/>
    <property type="molecule type" value="Genomic_DNA"/>
</dbReference>
<protein>
    <submittedName>
        <fullName evidence="2">Uncharacterized protein</fullName>
    </submittedName>
</protein>